<keyword evidence="2" id="KW-1185">Reference proteome</keyword>
<evidence type="ECO:0000313" key="1">
    <source>
        <dbReference type="EMBL" id="KAF9409028.1"/>
    </source>
</evidence>
<sequence length="499" mass="56618">TNNSIIKKESLDGSYNVYHSDKDLIFQNDRNVLSSLPTPKSIIPKTHEFLNRIKSNPAMKNFGKKEPDEVLVKRHIKGNDLHTSSFFKRTKTTLSSTLQKKRKLPAVEFGSDSDDLNEYLNYFDEIEKKPLPVFHEIENARKSKNDPRNLENVYLYQQNNHSEHSKDNVFDLKSLPSKHCQSCEQCVCPNTKNTGKAPGIGNVHDCTRKPEYTSTTNFYPPYNIHNTPTNNPPGPQSTKVRQVTSGYNFPMGIGYPMGIPFGMPAGYAGGIPIGVPANVPIGYAQGVPQSYYQDNNFKEATTYNKPCRNPNHLLYYNDDDDTGKIYVDKDDDYKKRKRKHKGEVFVNIEYDVEETKKPIQKPFNRNNPDILENDIFKDAKKSCDDTIIKKCFCCSSSSLDVNNLNFESIFILSISVIVRGCVAVVFHLLSLEPETYIIIICGFGNAHETKMQQTGFGNPNCRASAFGRECIATIEPQSNRMLTSCARPIRVEWDWSPFS</sequence>
<evidence type="ECO:0000313" key="2">
    <source>
        <dbReference type="Proteomes" id="UP000648187"/>
    </source>
</evidence>
<dbReference type="EMBL" id="JACKWZ010000345">
    <property type="protein sequence ID" value="KAF9409028.1"/>
    <property type="molecule type" value="Genomic_DNA"/>
</dbReference>
<comment type="caution">
    <text evidence="1">The sequence shown here is derived from an EMBL/GenBank/DDBJ whole genome shotgun (WGS) entry which is preliminary data.</text>
</comment>
<gene>
    <name evidence="1" type="ORF">HW555_011477</name>
</gene>
<name>A0A835G6Y8_SPOEX</name>
<accession>A0A835G6Y8</accession>
<organism evidence="1 2">
    <name type="scientific">Spodoptera exigua</name>
    <name type="common">Beet armyworm</name>
    <name type="synonym">Noctua fulgens</name>
    <dbReference type="NCBI Taxonomy" id="7107"/>
    <lineage>
        <taxon>Eukaryota</taxon>
        <taxon>Metazoa</taxon>
        <taxon>Ecdysozoa</taxon>
        <taxon>Arthropoda</taxon>
        <taxon>Hexapoda</taxon>
        <taxon>Insecta</taxon>
        <taxon>Pterygota</taxon>
        <taxon>Neoptera</taxon>
        <taxon>Endopterygota</taxon>
        <taxon>Lepidoptera</taxon>
        <taxon>Glossata</taxon>
        <taxon>Ditrysia</taxon>
        <taxon>Noctuoidea</taxon>
        <taxon>Noctuidae</taxon>
        <taxon>Amphipyrinae</taxon>
        <taxon>Spodoptera</taxon>
    </lineage>
</organism>
<dbReference type="Proteomes" id="UP000648187">
    <property type="component" value="Unassembled WGS sequence"/>
</dbReference>
<dbReference type="AlphaFoldDB" id="A0A835G6Y8"/>
<reference evidence="1" key="1">
    <citation type="submission" date="2020-08" db="EMBL/GenBank/DDBJ databases">
        <title>Spodoptera exigua strain:BAW_Kor-Di-RS1 Genome sequencing and assembly.</title>
        <authorList>
            <person name="Kim J."/>
            <person name="Nam H.Y."/>
            <person name="Kwon M."/>
            <person name="Choi J.H."/>
            <person name="Cho S.R."/>
            <person name="Kim G.-H."/>
        </authorList>
    </citation>
    <scope>NUCLEOTIDE SEQUENCE</scope>
    <source>
        <strain evidence="1">BAW_Kor-Di-RS1</strain>
        <tissue evidence="1">Whole-body</tissue>
    </source>
</reference>
<proteinExistence type="predicted"/>
<protein>
    <submittedName>
        <fullName evidence="1">Uncharacterized protein</fullName>
    </submittedName>
</protein>
<feature type="non-terminal residue" evidence="1">
    <location>
        <position position="499"/>
    </location>
</feature>